<dbReference type="EMBL" id="BAABKY010000001">
    <property type="protein sequence ID" value="GAA5069797.1"/>
    <property type="molecule type" value="Genomic_DNA"/>
</dbReference>
<gene>
    <name evidence="2" type="ORF">GCM10025759_07010</name>
</gene>
<evidence type="ECO:0000313" key="3">
    <source>
        <dbReference type="Proteomes" id="UP001501083"/>
    </source>
</evidence>
<name>A0ABP9L2I1_9GAMM</name>
<sequence>MKPLRKWVRISPLLLAGCVGSGATTWSPVSCSCTDAWETVSASIGARDVHEPEQLTARVIADAMRDRFAGQPIQASDLPFTASTGCTDGATPDRAVHCTWWIWESGGRKKGYEVLVRTDAKGIFRNVAVTPIDMQE</sequence>
<keyword evidence="3" id="KW-1185">Reference proteome</keyword>
<comment type="caution">
    <text evidence="2">The sequence shown here is derived from an EMBL/GenBank/DDBJ whole genome shotgun (WGS) entry which is preliminary data.</text>
</comment>
<accession>A0ABP9L2I1</accession>
<evidence type="ECO:0008006" key="4">
    <source>
        <dbReference type="Google" id="ProtNLM"/>
    </source>
</evidence>
<reference evidence="3" key="1">
    <citation type="journal article" date="2019" name="Int. J. Syst. Evol. Microbiol.">
        <title>The Global Catalogue of Microorganisms (GCM) 10K type strain sequencing project: providing services to taxonomists for standard genome sequencing and annotation.</title>
        <authorList>
            <consortium name="The Broad Institute Genomics Platform"/>
            <consortium name="The Broad Institute Genome Sequencing Center for Infectious Disease"/>
            <person name="Wu L."/>
            <person name="Ma J."/>
        </authorList>
    </citation>
    <scope>NUCLEOTIDE SEQUENCE [LARGE SCALE GENOMIC DNA]</scope>
    <source>
        <strain evidence="3">JCM 19212</strain>
    </source>
</reference>
<feature type="signal peptide" evidence="1">
    <location>
        <begin position="1"/>
        <end position="23"/>
    </location>
</feature>
<dbReference type="Proteomes" id="UP001501083">
    <property type="component" value="Unassembled WGS sequence"/>
</dbReference>
<proteinExistence type="predicted"/>
<protein>
    <recommendedName>
        <fullName evidence="4">Lipoprotein</fullName>
    </recommendedName>
</protein>
<keyword evidence="1" id="KW-0732">Signal</keyword>
<feature type="chain" id="PRO_5045436865" description="Lipoprotein" evidence="1">
    <location>
        <begin position="24"/>
        <end position="136"/>
    </location>
</feature>
<evidence type="ECO:0000313" key="2">
    <source>
        <dbReference type="EMBL" id="GAA5069797.1"/>
    </source>
</evidence>
<dbReference type="PROSITE" id="PS51257">
    <property type="entry name" value="PROKAR_LIPOPROTEIN"/>
    <property type="match status" value="1"/>
</dbReference>
<evidence type="ECO:0000256" key="1">
    <source>
        <dbReference type="SAM" id="SignalP"/>
    </source>
</evidence>
<organism evidence="2 3">
    <name type="scientific">Lysobacter panacisoli</name>
    <dbReference type="NCBI Taxonomy" id="1255263"/>
    <lineage>
        <taxon>Bacteria</taxon>
        <taxon>Pseudomonadati</taxon>
        <taxon>Pseudomonadota</taxon>
        <taxon>Gammaproteobacteria</taxon>
        <taxon>Lysobacterales</taxon>
        <taxon>Lysobacteraceae</taxon>
        <taxon>Lysobacter</taxon>
    </lineage>
</organism>